<comment type="caution">
    <text evidence="3">The sequence shown here is derived from an EMBL/GenBank/DDBJ whole genome shotgun (WGS) entry which is preliminary data.</text>
</comment>
<keyword evidence="4" id="KW-1185">Reference proteome</keyword>
<evidence type="ECO:0000313" key="4">
    <source>
        <dbReference type="Proteomes" id="UP001066276"/>
    </source>
</evidence>
<reference evidence="3" key="1">
    <citation type="journal article" date="2022" name="bioRxiv">
        <title>Sequencing and chromosome-scale assembly of the giantPleurodeles waltlgenome.</title>
        <authorList>
            <person name="Brown T."/>
            <person name="Elewa A."/>
            <person name="Iarovenko S."/>
            <person name="Subramanian E."/>
            <person name="Araus A.J."/>
            <person name="Petzold A."/>
            <person name="Susuki M."/>
            <person name="Suzuki K.-i.T."/>
            <person name="Hayashi T."/>
            <person name="Toyoda A."/>
            <person name="Oliveira C."/>
            <person name="Osipova E."/>
            <person name="Leigh N.D."/>
            <person name="Simon A."/>
            <person name="Yun M.H."/>
        </authorList>
    </citation>
    <scope>NUCLEOTIDE SEQUENCE</scope>
    <source>
        <strain evidence="3">20211129_DDA</strain>
        <tissue evidence="3">Liver</tissue>
    </source>
</reference>
<dbReference type="AlphaFoldDB" id="A0AAV7W3H8"/>
<feature type="compositionally biased region" description="Basic residues" evidence="2">
    <location>
        <begin position="327"/>
        <end position="337"/>
    </location>
</feature>
<protein>
    <submittedName>
        <fullName evidence="3">Uncharacterized protein</fullName>
    </submittedName>
</protein>
<dbReference type="Proteomes" id="UP001066276">
    <property type="component" value="Chromosome 1_2"/>
</dbReference>
<feature type="region of interest" description="Disordered" evidence="2">
    <location>
        <begin position="92"/>
        <end position="114"/>
    </location>
</feature>
<feature type="compositionally biased region" description="Basic residues" evidence="2">
    <location>
        <begin position="347"/>
        <end position="358"/>
    </location>
</feature>
<feature type="compositionally biased region" description="Basic and acidic residues" evidence="2">
    <location>
        <begin position="283"/>
        <end position="293"/>
    </location>
</feature>
<name>A0AAV7W3H8_PLEWA</name>
<keyword evidence="1" id="KW-0175">Coiled coil</keyword>
<evidence type="ECO:0000256" key="1">
    <source>
        <dbReference type="SAM" id="Coils"/>
    </source>
</evidence>
<feature type="coiled-coil region" evidence="1">
    <location>
        <begin position="5"/>
        <end position="32"/>
    </location>
</feature>
<evidence type="ECO:0000256" key="2">
    <source>
        <dbReference type="SAM" id="MobiDB-lite"/>
    </source>
</evidence>
<proteinExistence type="predicted"/>
<accession>A0AAV7W3H8</accession>
<dbReference type="EMBL" id="JANPWB010000002">
    <property type="protein sequence ID" value="KAJ1207430.1"/>
    <property type="molecule type" value="Genomic_DNA"/>
</dbReference>
<feature type="region of interest" description="Disordered" evidence="2">
    <location>
        <begin position="283"/>
        <end position="367"/>
    </location>
</feature>
<evidence type="ECO:0000313" key="3">
    <source>
        <dbReference type="EMBL" id="KAJ1207430.1"/>
    </source>
</evidence>
<gene>
    <name evidence="3" type="ORF">NDU88_002821</name>
</gene>
<organism evidence="3 4">
    <name type="scientific">Pleurodeles waltl</name>
    <name type="common">Iberian ribbed newt</name>
    <dbReference type="NCBI Taxonomy" id="8319"/>
    <lineage>
        <taxon>Eukaryota</taxon>
        <taxon>Metazoa</taxon>
        <taxon>Chordata</taxon>
        <taxon>Craniata</taxon>
        <taxon>Vertebrata</taxon>
        <taxon>Euteleostomi</taxon>
        <taxon>Amphibia</taxon>
        <taxon>Batrachia</taxon>
        <taxon>Caudata</taxon>
        <taxon>Salamandroidea</taxon>
        <taxon>Salamandridae</taxon>
        <taxon>Pleurodelinae</taxon>
        <taxon>Pleurodeles</taxon>
    </lineage>
</organism>
<sequence length="367" mass="42453">MDILIRDAREKRTRLLIDIETLEKEKQDTNLKDAIDKNYDIIKNILQQHQEYIKEKKMRKLRRDANDYAAGRVFTFAHKYDNINHDNRAEKTSVSAAQTTSSITTSDTDLSSCSSVASDEASGSIQDRMNITHKMHIDLFKFVRKWKLLKFFHHKQQPNPYNSDNIDTCDFSNGDIRDIQTLLSIAEDVDNIDRITSDDILADLGITSSATCTSGLKPRSRFTPILTSDDPIDVFYKLVTKDLHNLENQYILGCKTWARNLNPQEQKALRSFDDIKDVVIKEADKAPLRDRPKGAQGAPLSMTRKQNAREIQLSGFPTKVKTDDRRVRRRAGRRKFPEKKERDRRKQQSNAKKERRKQQSNVKKAQT</sequence>